<dbReference type="GO" id="GO:0008299">
    <property type="term" value="P:isoprenoid biosynthetic process"/>
    <property type="evidence" value="ECO:0007669"/>
    <property type="project" value="UniProtKB-ARBA"/>
</dbReference>
<evidence type="ECO:0000256" key="1">
    <source>
        <dbReference type="ARBA" id="ARBA00022679"/>
    </source>
</evidence>
<dbReference type="Pfam" id="PF00494">
    <property type="entry name" value="SQS_PSY"/>
    <property type="match status" value="1"/>
</dbReference>
<organism evidence="2">
    <name type="scientific">freshwater metagenome</name>
    <dbReference type="NCBI Taxonomy" id="449393"/>
    <lineage>
        <taxon>unclassified sequences</taxon>
        <taxon>metagenomes</taxon>
        <taxon>ecological metagenomes</taxon>
    </lineage>
</organism>
<dbReference type="InterPro" id="IPR002060">
    <property type="entry name" value="Squ/phyt_synthse"/>
</dbReference>
<dbReference type="PANTHER" id="PTHR31480">
    <property type="entry name" value="BIFUNCTIONAL LYCOPENE CYCLASE/PHYTOENE SYNTHASE"/>
    <property type="match status" value="1"/>
</dbReference>
<dbReference type="SFLD" id="SFLDS00005">
    <property type="entry name" value="Isoprenoid_Synthase_Type_I"/>
    <property type="match status" value="1"/>
</dbReference>
<dbReference type="EMBL" id="CAFBMB010000002">
    <property type="protein sequence ID" value="CAB4887530.1"/>
    <property type="molecule type" value="Genomic_DNA"/>
</dbReference>
<dbReference type="InterPro" id="IPR019845">
    <property type="entry name" value="Squalene/phytoene_synthase_CS"/>
</dbReference>
<dbReference type="AlphaFoldDB" id="A0A6J7F359"/>
<proteinExistence type="predicted"/>
<accession>A0A6J7F359</accession>
<dbReference type="GO" id="GO:0016765">
    <property type="term" value="F:transferase activity, transferring alkyl or aryl (other than methyl) groups"/>
    <property type="evidence" value="ECO:0007669"/>
    <property type="project" value="InterPro"/>
</dbReference>
<dbReference type="Gene3D" id="1.10.600.10">
    <property type="entry name" value="Farnesyl Diphosphate Synthase"/>
    <property type="match status" value="1"/>
</dbReference>
<evidence type="ECO:0000313" key="2">
    <source>
        <dbReference type="EMBL" id="CAB4887530.1"/>
    </source>
</evidence>
<dbReference type="InterPro" id="IPR008949">
    <property type="entry name" value="Isoprenoid_synthase_dom_sf"/>
</dbReference>
<protein>
    <submittedName>
        <fullName evidence="2">Unannotated protein</fullName>
    </submittedName>
</protein>
<sequence length="289" mass="30885">MSSSLASALYDEVAHETAAMVIRRYSTSFGMASRLLGPGVREDVENIYGLVRIADEIVDGVAANAGLASAAVRRRLDDFELETERAMSSGYSSDLIIHAFALTARKTSIGTDLTRPFFASMRADVLKKSHTQSSFSDYVYGSAEVVGLMCLQAFLVGETVTDEQRVRFVAGARALGAAFQKVNFLRDLSADSEGLGRAYFPGVDVSQLTDETKLILVADIDADLAVSGAIVPDLPASSRRAVALAQGLFAQLNRRIAKTPASILMNTRISVPGPVKARLLVGAMMGRVS</sequence>
<keyword evidence="1" id="KW-0808">Transferase</keyword>
<reference evidence="2" key="1">
    <citation type="submission" date="2020-05" db="EMBL/GenBank/DDBJ databases">
        <authorList>
            <person name="Chiriac C."/>
            <person name="Salcher M."/>
            <person name="Ghai R."/>
            <person name="Kavagutti S V."/>
        </authorList>
    </citation>
    <scope>NUCLEOTIDE SEQUENCE</scope>
</reference>
<dbReference type="SFLD" id="SFLDG01018">
    <property type="entry name" value="Squalene/Phytoene_Synthase_Lik"/>
    <property type="match status" value="1"/>
</dbReference>
<dbReference type="SUPFAM" id="SSF48576">
    <property type="entry name" value="Terpenoid synthases"/>
    <property type="match status" value="1"/>
</dbReference>
<gene>
    <name evidence="2" type="ORF">UFOPK3516_00045</name>
</gene>
<name>A0A6J7F359_9ZZZZ</name>
<dbReference type="PROSITE" id="PS01045">
    <property type="entry name" value="SQUALEN_PHYTOEN_SYN_2"/>
    <property type="match status" value="1"/>
</dbReference>